<feature type="transmembrane region" description="Helical" evidence="5">
    <location>
        <begin position="24"/>
        <end position="45"/>
    </location>
</feature>
<proteinExistence type="predicted"/>
<dbReference type="GO" id="GO:0016020">
    <property type="term" value="C:membrane"/>
    <property type="evidence" value="ECO:0007669"/>
    <property type="project" value="UniProtKB-SubCell"/>
</dbReference>
<organism evidence="8 11">
    <name type="scientific">Didymodactylos carnosus</name>
    <dbReference type="NCBI Taxonomy" id="1234261"/>
    <lineage>
        <taxon>Eukaryota</taxon>
        <taxon>Metazoa</taxon>
        <taxon>Spiralia</taxon>
        <taxon>Gnathifera</taxon>
        <taxon>Rotifera</taxon>
        <taxon>Eurotatoria</taxon>
        <taxon>Bdelloidea</taxon>
        <taxon>Philodinida</taxon>
        <taxon>Philodinidae</taxon>
        <taxon>Didymodactylos</taxon>
    </lineage>
</organism>
<evidence type="ECO:0000313" key="9">
    <source>
        <dbReference type="EMBL" id="CAF4262004.1"/>
    </source>
</evidence>
<keyword evidence="4 5" id="KW-0472">Membrane</keyword>
<dbReference type="AlphaFoldDB" id="A0A815XW60"/>
<dbReference type="Proteomes" id="UP000677228">
    <property type="component" value="Unassembled WGS sequence"/>
</dbReference>
<accession>A0A815XW60</accession>
<feature type="transmembrane region" description="Helical" evidence="5">
    <location>
        <begin position="123"/>
        <end position="145"/>
    </location>
</feature>
<dbReference type="Proteomes" id="UP000682733">
    <property type="component" value="Unassembled WGS sequence"/>
</dbReference>
<dbReference type="Proteomes" id="UP000681722">
    <property type="component" value="Unassembled WGS sequence"/>
</dbReference>
<dbReference type="InterPro" id="IPR000276">
    <property type="entry name" value="GPCR_Rhodpsn"/>
</dbReference>
<evidence type="ECO:0000256" key="3">
    <source>
        <dbReference type="ARBA" id="ARBA00022989"/>
    </source>
</evidence>
<evidence type="ECO:0000256" key="1">
    <source>
        <dbReference type="ARBA" id="ARBA00004370"/>
    </source>
</evidence>
<protein>
    <recommendedName>
        <fullName evidence="6">G-protein coupled receptors family 1 profile domain-containing protein</fullName>
    </recommendedName>
</protein>
<evidence type="ECO:0000256" key="2">
    <source>
        <dbReference type="ARBA" id="ARBA00022692"/>
    </source>
</evidence>
<sequence length="226" mass="26996">MVSLDRWLRTRYPVKSKSICTRKYALLSATIICICSTLICCHYLTPMFGDPDEKKYCDPKHKQYALYSKFMNDYWRIVYTCIQVIIPTLLMISFLVHMFYIIKKTKQQTNVRRKQQFIQHQMFVLTLTAIFVHVLTALPNGLYRILVTRHLVEYDDWHLFVVQTILSFIQSVNYASNFYLYCLTSPLFRREYLKIMCRKRVQRKVVPTVPLKSRRFCQSNSVSVKE</sequence>
<dbReference type="PANTHER" id="PTHR46641:SF18">
    <property type="entry name" value="G-PROTEIN COUPLED RECEPTORS FAMILY 1 PROFILE DOMAIN-CONTAINING PROTEIN"/>
    <property type="match status" value="1"/>
</dbReference>
<reference evidence="8" key="1">
    <citation type="submission" date="2021-02" db="EMBL/GenBank/DDBJ databases">
        <authorList>
            <person name="Nowell W R."/>
        </authorList>
    </citation>
    <scope>NUCLEOTIDE SEQUENCE</scope>
</reference>
<evidence type="ECO:0000313" key="8">
    <source>
        <dbReference type="EMBL" id="CAF1562572.1"/>
    </source>
</evidence>
<keyword evidence="3 5" id="KW-1133">Transmembrane helix</keyword>
<dbReference type="InterPro" id="IPR052954">
    <property type="entry name" value="GPCR-Ligand_Int"/>
</dbReference>
<dbReference type="EMBL" id="CAJOBC010094335">
    <property type="protein sequence ID" value="CAF4424104.1"/>
    <property type="molecule type" value="Genomic_DNA"/>
</dbReference>
<evidence type="ECO:0000313" key="7">
    <source>
        <dbReference type="EMBL" id="CAF1469910.1"/>
    </source>
</evidence>
<dbReference type="InterPro" id="IPR017452">
    <property type="entry name" value="GPCR_Rhodpsn_7TM"/>
</dbReference>
<comment type="caution">
    <text evidence="8">The sequence shown here is derived from an EMBL/GenBank/DDBJ whole genome shotgun (WGS) entry which is preliminary data.</text>
</comment>
<dbReference type="Proteomes" id="UP000663829">
    <property type="component" value="Unassembled WGS sequence"/>
</dbReference>
<dbReference type="Pfam" id="PF00001">
    <property type="entry name" value="7tm_1"/>
    <property type="match status" value="1"/>
</dbReference>
<evidence type="ECO:0000256" key="5">
    <source>
        <dbReference type="SAM" id="Phobius"/>
    </source>
</evidence>
<dbReference type="SUPFAM" id="SSF81321">
    <property type="entry name" value="Family A G protein-coupled receptor-like"/>
    <property type="match status" value="1"/>
</dbReference>
<evidence type="ECO:0000259" key="6">
    <source>
        <dbReference type="PROSITE" id="PS50262"/>
    </source>
</evidence>
<dbReference type="OrthoDB" id="9990906at2759"/>
<keyword evidence="2 5" id="KW-0812">Transmembrane</keyword>
<evidence type="ECO:0000256" key="4">
    <source>
        <dbReference type="ARBA" id="ARBA00023136"/>
    </source>
</evidence>
<name>A0A815XW60_9BILA</name>
<dbReference type="EMBL" id="CAJNOQ010028575">
    <property type="protein sequence ID" value="CAF1562572.1"/>
    <property type="molecule type" value="Genomic_DNA"/>
</dbReference>
<dbReference type="Gene3D" id="1.20.1070.10">
    <property type="entry name" value="Rhodopsin 7-helix transmembrane proteins"/>
    <property type="match status" value="1"/>
</dbReference>
<comment type="subcellular location">
    <subcellularLocation>
        <location evidence="1">Membrane</location>
    </subcellularLocation>
</comment>
<feature type="transmembrane region" description="Helical" evidence="5">
    <location>
        <begin position="157"/>
        <end position="180"/>
    </location>
</feature>
<dbReference type="GO" id="GO:0004930">
    <property type="term" value="F:G protein-coupled receptor activity"/>
    <property type="evidence" value="ECO:0007669"/>
    <property type="project" value="InterPro"/>
</dbReference>
<feature type="domain" description="G-protein coupled receptors family 1 profile" evidence="6">
    <location>
        <begin position="1"/>
        <end position="181"/>
    </location>
</feature>
<dbReference type="EMBL" id="CAJOBA010053141">
    <property type="protein sequence ID" value="CAF4262004.1"/>
    <property type="molecule type" value="Genomic_DNA"/>
</dbReference>
<evidence type="ECO:0000313" key="11">
    <source>
        <dbReference type="Proteomes" id="UP000663829"/>
    </source>
</evidence>
<dbReference type="EMBL" id="CAJNOK010031252">
    <property type="protein sequence ID" value="CAF1469910.1"/>
    <property type="molecule type" value="Genomic_DNA"/>
</dbReference>
<feature type="transmembrane region" description="Helical" evidence="5">
    <location>
        <begin position="77"/>
        <end position="102"/>
    </location>
</feature>
<dbReference type="PROSITE" id="PS50262">
    <property type="entry name" value="G_PROTEIN_RECEP_F1_2"/>
    <property type="match status" value="1"/>
</dbReference>
<keyword evidence="11" id="KW-1185">Reference proteome</keyword>
<evidence type="ECO:0000313" key="10">
    <source>
        <dbReference type="EMBL" id="CAF4424104.1"/>
    </source>
</evidence>
<gene>
    <name evidence="8" type="ORF">GPM918_LOCUS39857</name>
    <name evidence="7" type="ORF">OVA965_LOCUS35613</name>
    <name evidence="10" type="ORF">SRO942_LOCUS40761</name>
    <name evidence="9" type="ORF">TMI583_LOCUS36586</name>
</gene>
<dbReference type="PANTHER" id="PTHR46641">
    <property type="entry name" value="FMRFAMIDE RECEPTOR-RELATED"/>
    <property type="match status" value="1"/>
</dbReference>